<feature type="domain" description="LarA-like N-terminal" evidence="1">
    <location>
        <begin position="26"/>
        <end position="191"/>
    </location>
</feature>
<evidence type="ECO:0000313" key="2">
    <source>
        <dbReference type="EMBL" id="UOF92548.1"/>
    </source>
</evidence>
<dbReference type="Pfam" id="PF09861">
    <property type="entry name" value="Lar_N"/>
    <property type="match status" value="1"/>
</dbReference>
<gene>
    <name evidence="2" type="ORF">LSG31_10550</name>
</gene>
<organism evidence="2 3">
    <name type="scientific">Fodinisporobacter ferrooxydans</name>
    <dbReference type="NCBI Taxonomy" id="2901836"/>
    <lineage>
        <taxon>Bacteria</taxon>
        <taxon>Bacillati</taxon>
        <taxon>Bacillota</taxon>
        <taxon>Bacilli</taxon>
        <taxon>Bacillales</taxon>
        <taxon>Alicyclobacillaceae</taxon>
        <taxon>Fodinisporobacter</taxon>
    </lineage>
</organism>
<protein>
    <submittedName>
        <fullName evidence="2">Nickel-dependent lactate racemase</fullName>
    </submittedName>
</protein>
<dbReference type="Gene3D" id="3.40.50.11440">
    <property type="match status" value="1"/>
</dbReference>
<accession>A0ABY4CPX5</accession>
<dbReference type="RefSeq" id="WP_347439219.1">
    <property type="nucleotide sequence ID" value="NZ_CP089291.1"/>
</dbReference>
<evidence type="ECO:0000313" key="3">
    <source>
        <dbReference type="Proteomes" id="UP000830167"/>
    </source>
</evidence>
<reference evidence="2" key="1">
    <citation type="submission" date="2021-12" db="EMBL/GenBank/DDBJ databases">
        <title>Alicyclobacillaceae gen. nov., sp. nov., isolated from chalcocite enrichment system.</title>
        <authorList>
            <person name="Jiang Z."/>
        </authorList>
    </citation>
    <scope>NUCLEOTIDE SEQUENCE</scope>
    <source>
        <strain evidence="2">MYW30-H2</strain>
    </source>
</reference>
<dbReference type="EMBL" id="CP089291">
    <property type="protein sequence ID" value="UOF92548.1"/>
    <property type="molecule type" value="Genomic_DNA"/>
</dbReference>
<sequence>MDVIASLLQNVPIPKFIPVRQHFTRQQVSDVETAVYQAIADSHVAERIQAGQEIGIAVGSRGIDSLPTLVRALVQVVKNRGGRPFIFPAMGSHGGATAEGQTAMLEHLGVTESSVGAPIRSSMETVDLGASSLGLPVYADRYAAQADGIIVLNRIKPHTSFHGKVESGLLKMLTIGVGKQKGADKAHQLGFAHMPDHIWDISKTIIEKLPILFGLAVLENGYDKTAKVIAVPAERLHEEEPRLLDEARALMPKILFDPLDVLIVDQIGKDISGVGLDPNVTGRFPNSLVSGDLRVSKIAVLRLTERTDGNAAGVGLADVTTAAVERNIDRVKGYMNSLTSTTMTTIKLPMVLDSDKMAIQAAVKTCNCANFQEARIVRIKNTLHLEAVWISESLFAEAQEQDNIEILGTAQDLPFDEAGHLSI</sequence>
<dbReference type="InterPro" id="IPR018657">
    <property type="entry name" value="LarA-like_N"/>
</dbReference>
<name>A0ABY4CPX5_9BACL</name>
<keyword evidence="3" id="KW-1185">Reference proteome</keyword>
<evidence type="ECO:0000259" key="1">
    <source>
        <dbReference type="Pfam" id="PF09861"/>
    </source>
</evidence>
<dbReference type="Proteomes" id="UP000830167">
    <property type="component" value="Chromosome"/>
</dbReference>
<proteinExistence type="predicted"/>